<dbReference type="Proteomes" id="UP001356427">
    <property type="component" value="Unassembled WGS sequence"/>
</dbReference>
<evidence type="ECO:0000256" key="3">
    <source>
        <dbReference type="ARBA" id="ARBA00022946"/>
    </source>
</evidence>
<gene>
    <name evidence="9" type="ORF">J4Q44_G00023620</name>
</gene>
<dbReference type="GO" id="GO:0005762">
    <property type="term" value="C:mitochondrial large ribosomal subunit"/>
    <property type="evidence" value="ECO:0007669"/>
    <property type="project" value="TreeGrafter"/>
</dbReference>
<dbReference type="InterPro" id="IPR019373">
    <property type="entry name" value="Ribosomal_mL51"/>
</dbReference>
<dbReference type="PANTHER" id="PTHR13409">
    <property type="entry name" value="MITOCHONDRIAL 39S RIBOSOMAL PROTEIN L51"/>
    <property type="match status" value="1"/>
</dbReference>
<dbReference type="GO" id="GO:0003735">
    <property type="term" value="F:structural constituent of ribosome"/>
    <property type="evidence" value="ECO:0007669"/>
    <property type="project" value="InterPro"/>
</dbReference>
<organism evidence="9 10">
    <name type="scientific">Coregonus suidteri</name>
    <dbReference type="NCBI Taxonomy" id="861788"/>
    <lineage>
        <taxon>Eukaryota</taxon>
        <taxon>Metazoa</taxon>
        <taxon>Chordata</taxon>
        <taxon>Craniata</taxon>
        <taxon>Vertebrata</taxon>
        <taxon>Euteleostomi</taxon>
        <taxon>Actinopterygii</taxon>
        <taxon>Neopterygii</taxon>
        <taxon>Teleostei</taxon>
        <taxon>Protacanthopterygii</taxon>
        <taxon>Salmoniformes</taxon>
        <taxon>Salmonidae</taxon>
        <taxon>Coregoninae</taxon>
        <taxon>Coregonus</taxon>
    </lineage>
</organism>
<evidence type="ECO:0000256" key="5">
    <source>
        <dbReference type="ARBA" id="ARBA00023128"/>
    </source>
</evidence>
<evidence type="ECO:0000256" key="1">
    <source>
        <dbReference type="ARBA" id="ARBA00004173"/>
    </source>
</evidence>
<dbReference type="Pfam" id="PF10244">
    <property type="entry name" value="MRP-L51"/>
    <property type="match status" value="1"/>
</dbReference>
<accession>A0AAN8MJP6</accession>
<comment type="similarity">
    <text evidence="2">Belongs to the mitochondrion-specific ribosomal protein mL51 family.</text>
</comment>
<keyword evidence="5" id="KW-0496">Mitochondrion</keyword>
<evidence type="ECO:0000313" key="9">
    <source>
        <dbReference type="EMBL" id="KAK6326717.1"/>
    </source>
</evidence>
<dbReference type="GO" id="GO:0006412">
    <property type="term" value="P:translation"/>
    <property type="evidence" value="ECO:0007669"/>
    <property type="project" value="TreeGrafter"/>
</dbReference>
<dbReference type="PANTHER" id="PTHR13409:SF0">
    <property type="entry name" value="LARGE RIBOSOMAL SUBUNIT PROTEIN ML51"/>
    <property type="match status" value="1"/>
</dbReference>
<keyword evidence="3" id="KW-0809">Transit peptide</keyword>
<name>A0AAN8MJP6_9TELE</name>
<proteinExistence type="inferred from homology"/>
<evidence type="ECO:0000256" key="2">
    <source>
        <dbReference type="ARBA" id="ARBA00010972"/>
    </source>
</evidence>
<dbReference type="AlphaFoldDB" id="A0AAN8MJP6"/>
<keyword evidence="4" id="KW-0689">Ribosomal protein</keyword>
<comment type="subcellular location">
    <subcellularLocation>
        <location evidence="1">Mitochondrion</location>
    </subcellularLocation>
</comment>
<evidence type="ECO:0000313" key="10">
    <source>
        <dbReference type="Proteomes" id="UP001356427"/>
    </source>
</evidence>
<protein>
    <recommendedName>
        <fullName evidence="7">Large ribosomal subunit protein mL51</fullName>
    </recommendedName>
    <alternativeName>
        <fullName evidence="8">39S ribosomal protein L51, mitochondrial</fullName>
    </alternativeName>
</protein>
<reference evidence="9 10" key="1">
    <citation type="submission" date="2021-04" db="EMBL/GenBank/DDBJ databases">
        <authorList>
            <person name="De Guttry C."/>
            <person name="Zahm M."/>
            <person name="Klopp C."/>
            <person name="Cabau C."/>
            <person name="Louis A."/>
            <person name="Berthelot C."/>
            <person name="Parey E."/>
            <person name="Roest Crollius H."/>
            <person name="Montfort J."/>
            <person name="Robinson-Rechavi M."/>
            <person name="Bucao C."/>
            <person name="Bouchez O."/>
            <person name="Gislard M."/>
            <person name="Lluch J."/>
            <person name="Milhes M."/>
            <person name="Lampietro C."/>
            <person name="Lopez Roques C."/>
            <person name="Donnadieu C."/>
            <person name="Braasch I."/>
            <person name="Desvignes T."/>
            <person name="Postlethwait J."/>
            <person name="Bobe J."/>
            <person name="Wedekind C."/>
            <person name="Guiguen Y."/>
        </authorList>
    </citation>
    <scope>NUCLEOTIDE SEQUENCE [LARGE SCALE GENOMIC DNA]</scope>
    <source>
        <strain evidence="9">Cs_M1</strain>
        <tissue evidence="9">Blood</tissue>
    </source>
</reference>
<keyword evidence="10" id="KW-1185">Reference proteome</keyword>
<keyword evidence="6" id="KW-0687">Ribonucleoprotein</keyword>
<comment type="caution">
    <text evidence="9">The sequence shown here is derived from an EMBL/GenBank/DDBJ whole genome shotgun (WGS) entry which is preliminary data.</text>
</comment>
<evidence type="ECO:0000256" key="8">
    <source>
        <dbReference type="ARBA" id="ARBA00035419"/>
    </source>
</evidence>
<sequence>MSLLRGLLKAGVSLYHSTLQTTRQISTGVCCPVRMNAIPELKKVDRWTEKRSMFGVYDNIGIFGDFKAHPKDLIVGPVWVKGFRGNELQRLTRKKRMVGDRMMTQDKHDMEKRIRFLYRHFNRLGNIADLIWD</sequence>
<evidence type="ECO:0000256" key="6">
    <source>
        <dbReference type="ARBA" id="ARBA00023274"/>
    </source>
</evidence>
<evidence type="ECO:0000256" key="4">
    <source>
        <dbReference type="ARBA" id="ARBA00022980"/>
    </source>
</evidence>
<evidence type="ECO:0000256" key="7">
    <source>
        <dbReference type="ARBA" id="ARBA00035182"/>
    </source>
</evidence>
<dbReference type="EMBL" id="JAGTTL010000002">
    <property type="protein sequence ID" value="KAK6326717.1"/>
    <property type="molecule type" value="Genomic_DNA"/>
</dbReference>